<feature type="region of interest" description="Disordered" evidence="1">
    <location>
        <begin position="240"/>
        <end position="274"/>
    </location>
</feature>
<keyword evidence="3" id="KW-1185">Reference proteome</keyword>
<evidence type="ECO:0000313" key="3">
    <source>
        <dbReference type="Proteomes" id="UP001498398"/>
    </source>
</evidence>
<reference evidence="2 3" key="1">
    <citation type="submission" date="2024-01" db="EMBL/GenBank/DDBJ databases">
        <title>A draft genome for the cacao thread blight pathogen Marasmiellus scandens.</title>
        <authorList>
            <person name="Baruah I.K."/>
            <person name="Leung J."/>
            <person name="Bukari Y."/>
            <person name="Amoako-Attah I."/>
            <person name="Meinhardt L.W."/>
            <person name="Bailey B.A."/>
            <person name="Cohen S.P."/>
        </authorList>
    </citation>
    <scope>NUCLEOTIDE SEQUENCE [LARGE SCALE GENOMIC DNA]</scope>
    <source>
        <strain evidence="2 3">GH-19</strain>
    </source>
</reference>
<organism evidence="2 3">
    <name type="scientific">Marasmiellus scandens</name>
    <dbReference type="NCBI Taxonomy" id="2682957"/>
    <lineage>
        <taxon>Eukaryota</taxon>
        <taxon>Fungi</taxon>
        <taxon>Dikarya</taxon>
        <taxon>Basidiomycota</taxon>
        <taxon>Agaricomycotina</taxon>
        <taxon>Agaricomycetes</taxon>
        <taxon>Agaricomycetidae</taxon>
        <taxon>Agaricales</taxon>
        <taxon>Marasmiineae</taxon>
        <taxon>Omphalotaceae</taxon>
        <taxon>Marasmiellus</taxon>
    </lineage>
</organism>
<comment type="caution">
    <text evidence="2">The sequence shown here is derived from an EMBL/GenBank/DDBJ whole genome shotgun (WGS) entry which is preliminary data.</text>
</comment>
<accession>A0ABR1IVK3</accession>
<name>A0ABR1IVK3_9AGAR</name>
<sequence>MPTLPDNYVLHKETKAYLAELPDEERRKTLREIKGHSYADFKCSNNIYRGKYLLKQLDKDYMQKKSTGPKNLNILAILNLPIPKESPIQVGADSNTSLGRNPASSSTVLTSEAAQTISLPLPSFTISAAESTAVQALPSPAPQATHMHMVVSTPVSSASSLVTNPLSSEMGDKAPTPLKDMDVEMGSETPAPEITSALVGSQEHSASTQASVLATNYALEHAGHALRNEINAAIVQDDEAMGENERETNEGNEQALTADTSSMTHSSSSRPVQVSVDRNGWPAWLEAAFKTLARYEQLQEVEVWINLLEEWVALEWKYGFENPSSSSAFYTKVGHPELVDWWSKVARKKVWLDGPSSMPPVNVFAQSFQTWWAAINPDWHERDVSNGSL</sequence>
<evidence type="ECO:0000256" key="1">
    <source>
        <dbReference type="SAM" id="MobiDB-lite"/>
    </source>
</evidence>
<gene>
    <name evidence="2" type="primary">RBT1_16</name>
    <name evidence="2" type="ORF">VKT23_016364</name>
</gene>
<proteinExistence type="predicted"/>
<feature type="compositionally biased region" description="Low complexity" evidence="1">
    <location>
        <begin position="260"/>
        <end position="269"/>
    </location>
</feature>
<protein>
    <submittedName>
        <fullName evidence="2">SERTA domain-containing protein 3</fullName>
    </submittedName>
</protein>
<dbReference type="Proteomes" id="UP001498398">
    <property type="component" value="Unassembled WGS sequence"/>
</dbReference>
<evidence type="ECO:0000313" key="2">
    <source>
        <dbReference type="EMBL" id="KAK7442090.1"/>
    </source>
</evidence>
<dbReference type="EMBL" id="JBANRG010000060">
    <property type="protein sequence ID" value="KAK7442090.1"/>
    <property type="molecule type" value="Genomic_DNA"/>
</dbReference>